<accession>A0A401PKT7</accession>
<organism evidence="7 8">
    <name type="scientific">Scyliorhinus torazame</name>
    <name type="common">Cloudy catshark</name>
    <name type="synonym">Catulus torazame</name>
    <dbReference type="NCBI Taxonomy" id="75743"/>
    <lineage>
        <taxon>Eukaryota</taxon>
        <taxon>Metazoa</taxon>
        <taxon>Chordata</taxon>
        <taxon>Craniata</taxon>
        <taxon>Vertebrata</taxon>
        <taxon>Chondrichthyes</taxon>
        <taxon>Elasmobranchii</taxon>
        <taxon>Galeomorphii</taxon>
        <taxon>Galeoidea</taxon>
        <taxon>Carcharhiniformes</taxon>
        <taxon>Scyliorhinidae</taxon>
        <taxon>Scyliorhinus</taxon>
    </lineage>
</organism>
<dbReference type="Pfam" id="PF25807">
    <property type="entry name" value="Clarin-2"/>
    <property type="match status" value="1"/>
</dbReference>
<dbReference type="Gene3D" id="1.20.140.150">
    <property type="match status" value="1"/>
</dbReference>
<evidence type="ECO:0000256" key="2">
    <source>
        <dbReference type="ARBA" id="ARBA00005787"/>
    </source>
</evidence>
<comment type="caution">
    <text evidence="7">The sequence shown here is derived from an EMBL/GenBank/DDBJ whole genome shotgun (WGS) entry which is preliminary data.</text>
</comment>
<evidence type="ECO:0008006" key="9">
    <source>
        <dbReference type="Google" id="ProtNLM"/>
    </source>
</evidence>
<feature type="transmembrane region" description="Helical" evidence="6">
    <location>
        <begin position="216"/>
        <end position="239"/>
    </location>
</feature>
<keyword evidence="4 6" id="KW-1133">Transmembrane helix</keyword>
<feature type="transmembrane region" description="Helical" evidence="6">
    <location>
        <begin position="123"/>
        <end position="152"/>
    </location>
</feature>
<dbReference type="Proteomes" id="UP000288216">
    <property type="component" value="Unassembled WGS sequence"/>
</dbReference>
<protein>
    <recommendedName>
        <fullName evidence="9">Clarin 2</fullName>
    </recommendedName>
</protein>
<evidence type="ECO:0000256" key="5">
    <source>
        <dbReference type="ARBA" id="ARBA00023136"/>
    </source>
</evidence>
<dbReference type="OMA" id="VANFHEN"/>
<reference evidence="7 8" key="1">
    <citation type="journal article" date="2018" name="Nat. Ecol. Evol.">
        <title>Shark genomes provide insights into elasmobranch evolution and the origin of vertebrates.</title>
        <authorList>
            <person name="Hara Y"/>
            <person name="Yamaguchi K"/>
            <person name="Onimaru K"/>
            <person name="Kadota M"/>
            <person name="Koyanagi M"/>
            <person name="Keeley SD"/>
            <person name="Tatsumi K"/>
            <person name="Tanaka K"/>
            <person name="Motone F"/>
            <person name="Kageyama Y"/>
            <person name="Nozu R"/>
            <person name="Adachi N"/>
            <person name="Nishimura O"/>
            <person name="Nakagawa R"/>
            <person name="Tanegashima C"/>
            <person name="Kiyatake I"/>
            <person name="Matsumoto R"/>
            <person name="Murakumo K"/>
            <person name="Nishida K"/>
            <person name="Terakita A"/>
            <person name="Kuratani S"/>
            <person name="Sato K"/>
            <person name="Hyodo S Kuraku.S."/>
        </authorList>
    </citation>
    <scope>NUCLEOTIDE SEQUENCE [LARGE SCALE GENOMIC DNA]</scope>
</reference>
<dbReference type="EMBL" id="BFAA01000724">
    <property type="protein sequence ID" value="GCB73742.1"/>
    <property type="molecule type" value="Genomic_DNA"/>
</dbReference>
<feature type="transmembrane region" description="Helical" evidence="6">
    <location>
        <begin position="164"/>
        <end position="187"/>
    </location>
</feature>
<comment type="subcellular location">
    <subcellularLocation>
        <location evidence="1">Membrane</location>
        <topology evidence="1">Multi-pass membrane protein</topology>
    </subcellularLocation>
</comment>
<evidence type="ECO:0000313" key="7">
    <source>
        <dbReference type="EMBL" id="GCB73742.1"/>
    </source>
</evidence>
<keyword evidence="8" id="KW-1185">Reference proteome</keyword>
<keyword evidence="3 6" id="KW-0812">Transmembrane</keyword>
<proteinExistence type="inferred from homology"/>
<dbReference type="GO" id="GO:0007605">
    <property type="term" value="P:sensory perception of sound"/>
    <property type="evidence" value="ECO:0007669"/>
    <property type="project" value="UniProtKB-ARBA"/>
</dbReference>
<keyword evidence="5 6" id="KW-0472">Membrane</keyword>
<dbReference type="PANTHER" id="PTHR31548:SF5">
    <property type="entry name" value="CLARIN-2"/>
    <property type="match status" value="1"/>
</dbReference>
<dbReference type="AlphaFoldDB" id="A0A401PKT7"/>
<sequence length="260" mass="28981">MNFEASEFGWKLARKDSQKRVVEVTFDVMPNHLKKTLFSIAAIVSFVSVILLTVALGTTRWVTASILCKTGADIVNATDPEMAKFMGHLYYGLFQGRKVRHCGLGGRCSKITIFPQLVKTLNAAVHVLVIFFICLAIAFALVSLGFCIYNAVKIPYQAIKGSMGIYLWNSIASLCGLFAIVCFIAAVKLHEHTERIANFHEHVFKFIILQEYFDTSFWLCVASAVVHIANMLVVSISGVRFPTLKTKTKEANVTPEDLMY</sequence>
<dbReference type="InterPro" id="IPR026748">
    <property type="entry name" value="Clarin"/>
</dbReference>
<dbReference type="GO" id="GO:0016020">
    <property type="term" value="C:membrane"/>
    <property type="evidence" value="ECO:0007669"/>
    <property type="project" value="UniProtKB-SubCell"/>
</dbReference>
<evidence type="ECO:0000256" key="1">
    <source>
        <dbReference type="ARBA" id="ARBA00004141"/>
    </source>
</evidence>
<name>A0A401PKT7_SCYTO</name>
<gene>
    <name evidence="7" type="ORF">scyTo_0002823</name>
</gene>
<dbReference type="PANTHER" id="PTHR31548">
    <property type="entry name" value="CLARIN"/>
    <property type="match status" value="1"/>
</dbReference>
<evidence type="ECO:0000256" key="6">
    <source>
        <dbReference type="SAM" id="Phobius"/>
    </source>
</evidence>
<evidence type="ECO:0000313" key="8">
    <source>
        <dbReference type="Proteomes" id="UP000288216"/>
    </source>
</evidence>
<feature type="transmembrane region" description="Helical" evidence="6">
    <location>
        <begin position="37"/>
        <end position="57"/>
    </location>
</feature>
<dbReference type="OrthoDB" id="10012538at2759"/>
<evidence type="ECO:0000256" key="3">
    <source>
        <dbReference type="ARBA" id="ARBA00022692"/>
    </source>
</evidence>
<evidence type="ECO:0000256" key="4">
    <source>
        <dbReference type="ARBA" id="ARBA00022989"/>
    </source>
</evidence>
<comment type="similarity">
    <text evidence="2">Belongs to the clarin family.</text>
</comment>